<dbReference type="PRINTS" id="PR01590">
    <property type="entry name" value="HTHFIS"/>
</dbReference>
<evidence type="ECO:0000256" key="6">
    <source>
        <dbReference type="ARBA" id="ARBA00023163"/>
    </source>
</evidence>
<keyword evidence="1 7" id="KW-0597">Phosphoprotein</keyword>
<evidence type="ECO:0000256" key="2">
    <source>
        <dbReference type="ARBA" id="ARBA00022741"/>
    </source>
</evidence>
<evidence type="ECO:0000259" key="8">
    <source>
        <dbReference type="PROSITE" id="PS50045"/>
    </source>
</evidence>
<dbReference type="FunFam" id="3.40.50.300:FF:000006">
    <property type="entry name" value="DNA-binding transcriptional regulator NtrC"/>
    <property type="match status" value="1"/>
</dbReference>
<dbReference type="InterPro" id="IPR025944">
    <property type="entry name" value="Sigma_54_int_dom_CS"/>
</dbReference>
<dbReference type="PANTHER" id="PTHR32071">
    <property type="entry name" value="TRANSCRIPTIONAL REGULATORY PROTEIN"/>
    <property type="match status" value="1"/>
</dbReference>
<dbReference type="PROSITE" id="PS50045">
    <property type="entry name" value="SIGMA54_INTERACT_4"/>
    <property type="match status" value="1"/>
</dbReference>
<keyword evidence="2" id="KW-0547">Nucleotide-binding</keyword>
<dbReference type="OrthoDB" id="9763792at2"/>
<dbReference type="InterPro" id="IPR058031">
    <property type="entry name" value="AAA_lid_NorR"/>
</dbReference>
<dbReference type="CDD" id="cd00009">
    <property type="entry name" value="AAA"/>
    <property type="match status" value="1"/>
</dbReference>
<dbReference type="Pfam" id="PF00158">
    <property type="entry name" value="Sigma54_activat"/>
    <property type="match status" value="1"/>
</dbReference>
<gene>
    <name evidence="10" type="ordered locus">DaAHT2_0344</name>
</gene>
<dbReference type="Gene3D" id="3.40.50.2300">
    <property type="match status" value="1"/>
</dbReference>
<dbReference type="PROSITE" id="PS00688">
    <property type="entry name" value="SIGMA54_INTERACT_3"/>
    <property type="match status" value="1"/>
</dbReference>
<dbReference type="KEGG" id="dak:DaAHT2_0344"/>
<dbReference type="InterPro" id="IPR011006">
    <property type="entry name" value="CheY-like_superfamily"/>
</dbReference>
<dbReference type="GO" id="GO:0043565">
    <property type="term" value="F:sequence-specific DNA binding"/>
    <property type="evidence" value="ECO:0007669"/>
    <property type="project" value="InterPro"/>
</dbReference>
<dbReference type="InterPro" id="IPR027417">
    <property type="entry name" value="P-loop_NTPase"/>
</dbReference>
<dbReference type="GO" id="GO:0005524">
    <property type="term" value="F:ATP binding"/>
    <property type="evidence" value="ECO:0007669"/>
    <property type="project" value="UniProtKB-KW"/>
</dbReference>
<evidence type="ECO:0000256" key="1">
    <source>
        <dbReference type="ARBA" id="ARBA00022553"/>
    </source>
</evidence>
<dbReference type="STRING" id="589865.DaAHT2_0344"/>
<name>D6Z6U1_DESAT</name>
<dbReference type="InterPro" id="IPR001789">
    <property type="entry name" value="Sig_transdc_resp-reg_receiver"/>
</dbReference>
<dbReference type="GO" id="GO:0006355">
    <property type="term" value="P:regulation of DNA-templated transcription"/>
    <property type="evidence" value="ECO:0007669"/>
    <property type="project" value="InterPro"/>
</dbReference>
<evidence type="ECO:0000256" key="7">
    <source>
        <dbReference type="PROSITE-ProRule" id="PRU00169"/>
    </source>
</evidence>
<dbReference type="Gene3D" id="1.10.8.60">
    <property type="match status" value="1"/>
</dbReference>
<dbReference type="Gene3D" id="1.10.10.60">
    <property type="entry name" value="Homeodomain-like"/>
    <property type="match status" value="1"/>
</dbReference>
<dbReference type="EMBL" id="CP001940">
    <property type="protein sequence ID" value="ADH85050.1"/>
    <property type="molecule type" value="Genomic_DNA"/>
</dbReference>
<dbReference type="InParanoid" id="D6Z6U1"/>
<keyword evidence="3" id="KW-0067">ATP-binding</keyword>
<dbReference type="AlphaFoldDB" id="D6Z6U1"/>
<keyword evidence="4" id="KW-0902">Two-component regulatory system</keyword>
<dbReference type="HOGENOM" id="CLU_000445_0_6_7"/>
<dbReference type="Pfam" id="PF25601">
    <property type="entry name" value="AAA_lid_14"/>
    <property type="match status" value="1"/>
</dbReference>
<dbReference type="Pfam" id="PF00072">
    <property type="entry name" value="Response_reg"/>
    <property type="match status" value="1"/>
</dbReference>
<dbReference type="Gene3D" id="3.40.50.300">
    <property type="entry name" value="P-loop containing nucleotide triphosphate hydrolases"/>
    <property type="match status" value="1"/>
</dbReference>
<evidence type="ECO:0000256" key="4">
    <source>
        <dbReference type="ARBA" id="ARBA00023012"/>
    </source>
</evidence>
<evidence type="ECO:0000313" key="11">
    <source>
        <dbReference type="Proteomes" id="UP000001508"/>
    </source>
</evidence>
<dbReference type="Proteomes" id="UP000001508">
    <property type="component" value="Chromosome"/>
</dbReference>
<feature type="domain" description="Sigma-54 factor interaction" evidence="8">
    <location>
        <begin position="143"/>
        <end position="371"/>
    </location>
</feature>
<dbReference type="GO" id="GO:0000160">
    <property type="term" value="P:phosphorelay signal transduction system"/>
    <property type="evidence" value="ECO:0007669"/>
    <property type="project" value="UniProtKB-KW"/>
</dbReference>
<keyword evidence="11" id="KW-1185">Reference proteome</keyword>
<feature type="domain" description="Response regulatory" evidence="9">
    <location>
        <begin position="8"/>
        <end position="122"/>
    </location>
</feature>
<dbReference type="FunFam" id="3.40.50.2300:FF:000018">
    <property type="entry name" value="DNA-binding transcriptional regulator NtrC"/>
    <property type="match status" value="1"/>
</dbReference>
<accession>D6Z6U1</accession>
<dbReference type="PANTHER" id="PTHR32071:SF17">
    <property type="entry name" value="TRANSCRIPTIONAL REGULATOR (NTRC FAMILY)"/>
    <property type="match status" value="1"/>
</dbReference>
<reference evidence="11" key="1">
    <citation type="submission" date="2010-02" db="EMBL/GenBank/DDBJ databases">
        <title>Complete sequence of Desulfurivibrio alkaliphilus AHT2.</title>
        <authorList>
            <consortium name="US DOE Joint Genome Institute"/>
            <person name="Pitluck S."/>
            <person name="Chertkov O."/>
            <person name="Detter J.C."/>
            <person name="Han C."/>
            <person name="Tapia R."/>
            <person name="Larimer F."/>
            <person name="Land M."/>
            <person name="Hauser L."/>
            <person name="Kyrpides N."/>
            <person name="Mikhailova N."/>
            <person name="Sorokin D.Y."/>
            <person name="Muyzer G."/>
            <person name="Woyke T."/>
        </authorList>
    </citation>
    <scope>NUCLEOTIDE SEQUENCE [LARGE SCALE GENOMIC DNA]</scope>
    <source>
        <strain evidence="11">DSM 19089 / UNIQEM U267 / AHT2</strain>
    </source>
</reference>
<dbReference type="Pfam" id="PF02954">
    <property type="entry name" value="HTH_8"/>
    <property type="match status" value="1"/>
</dbReference>
<dbReference type="InterPro" id="IPR009057">
    <property type="entry name" value="Homeodomain-like_sf"/>
</dbReference>
<dbReference type="SMART" id="SM00382">
    <property type="entry name" value="AAA"/>
    <property type="match status" value="1"/>
</dbReference>
<dbReference type="PROSITE" id="PS50110">
    <property type="entry name" value="RESPONSE_REGULATORY"/>
    <property type="match status" value="1"/>
</dbReference>
<dbReference type="SUPFAM" id="SSF52172">
    <property type="entry name" value="CheY-like"/>
    <property type="match status" value="1"/>
</dbReference>
<keyword evidence="5" id="KW-0805">Transcription regulation</keyword>
<evidence type="ECO:0000256" key="5">
    <source>
        <dbReference type="ARBA" id="ARBA00023015"/>
    </source>
</evidence>
<proteinExistence type="predicted"/>
<dbReference type="SUPFAM" id="SSF52540">
    <property type="entry name" value="P-loop containing nucleoside triphosphate hydrolases"/>
    <property type="match status" value="1"/>
</dbReference>
<protein>
    <submittedName>
        <fullName evidence="10">Two component, sigma54 specific, transcriptional regulator, Fis family</fullName>
    </submittedName>
</protein>
<dbReference type="InterPro" id="IPR002197">
    <property type="entry name" value="HTH_Fis"/>
</dbReference>
<evidence type="ECO:0000259" key="9">
    <source>
        <dbReference type="PROSITE" id="PS50110"/>
    </source>
</evidence>
<evidence type="ECO:0000313" key="10">
    <source>
        <dbReference type="EMBL" id="ADH85050.1"/>
    </source>
</evidence>
<dbReference type="CDD" id="cd17550">
    <property type="entry name" value="REC_NtrX-like"/>
    <property type="match status" value="1"/>
</dbReference>
<dbReference type="InterPro" id="IPR003593">
    <property type="entry name" value="AAA+_ATPase"/>
</dbReference>
<organism evidence="10 11">
    <name type="scientific">Desulfurivibrio alkaliphilus (strain DSM 19089 / UNIQEM U267 / AHT2)</name>
    <dbReference type="NCBI Taxonomy" id="589865"/>
    <lineage>
        <taxon>Bacteria</taxon>
        <taxon>Pseudomonadati</taxon>
        <taxon>Thermodesulfobacteriota</taxon>
        <taxon>Desulfobulbia</taxon>
        <taxon>Desulfobulbales</taxon>
        <taxon>Desulfobulbaceae</taxon>
        <taxon>Desulfurivibrio</taxon>
    </lineage>
</organism>
<evidence type="ECO:0000256" key="3">
    <source>
        <dbReference type="ARBA" id="ARBA00022840"/>
    </source>
</evidence>
<dbReference type="RefSeq" id="WP_013162581.1">
    <property type="nucleotide sequence ID" value="NC_014216.1"/>
</dbReference>
<keyword evidence="6" id="KW-0804">Transcription</keyword>
<dbReference type="SMART" id="SM00448">
    <property type="entry name" value="REC"/>
    <property type="match status" value="1"/>
</dbReference>
<dbReference type="eggNOG" id="COG2204">
    <property type="taxonomic scope" value="Bacteria"/>
</dbReference>
<feature type="modified residue" description="4-aspartylphosphate" evidence="7">
    <location>
        <position position="57"/>
    </location>
</feature>
<dbReference type="SUPFAM" id="SSF46689">
    <property type="entry name" value="Homeodomain-like"/>
    <property type="match status" value="1"/>
</dbReference>
<dbReference type="InterPro" id="IPR002078">
    <property type="entry name" value="Sigma_54_int"/>
</dbReference>
<sequence>MKTEQQRRILVVDDEAGIRESMAGILADEGFVALTAENGEQGLELLENEPVDLVLLDIWMPGVDGMEILGRLRDLYPHLPVIMISGHGTIETAVQATRMGAYDFIEKPLSYDKVILAINNALRLSRLEEENFIYRQQAKRHALTGESAPIRQLRQQIERVAPTEAWVLIRGEHGTGKELVAQTIHRLSPAANQPMVELNCAAIPEELIESELFGHEKGSFTGAATAKRGKFDQADGGLLFLDEIGDMSLATQAKILRILQEQKFERVGGAKTIKVNVRVLAATNKNLEEEIDKGNFRADLFYRLNVVPIFVPPLRRRREDIPLLVADFVAEFRNKSLGGKDFTPEAVAVMQEYDWPGNVRELRNFVERTLIMSPEERIEAAMVRQLLALPGAAAGAAVDPGSYLELSYKDAKRSFEREYLRMCLAANNGNISQTAEQIGLERSHLHKKLKTLELEPEGNAPQGQ</sequence>